<protein>
    <submittedName>
        <fullName evidence="13">Uncharacterized protein</fullName>
    </submittedName>
</protein>
<evidence type="ECO:0000256" key="8">
    <source>
        <dbReference type="ARBA" id="ARBA00023170"/>
    </source>
</evidence>
<feature type="domain" description="G-protein coupled receptors family 2 profile 2" evidence="12">
    <location>
        <begin position="76"/>
        <end position="231"/>
    </location>
</feature>
<proteinExistence type="inferred from homology"/>
<keyword evidence="5 10" id="KW-1133">Transmembrane helix</keyword>
<dbReference type="AlphaFoldDB" id="A0AA88YP64"/>
<dbReference type="InterPro" id="IPR000832">
    <property type="entry name" value="GPCR_2_secretin-like"/>
</dbReference>
<dbReference type="PROSITE" id="PS50227">
    <property type="entry name" value="G_PROTEIN_RECEP_F2_3"/>
    <property type="match status" value="1"/>
</dbReference>
<dbReference type="PANTHER" id="PTHR45620">
    <property type="entry name" value="PDF RECEPTOR-LIKE PROTEIN-RELATED"/>
    <property type="match status" value="1"/>
</dbReference>
<dbReference type="GO" id="GO:0005886">
    <property type="term" value="C:plasma membrane"/>
    <property type="evidence" value="ECO:0007669"/>
    <property type="project" value="UniProtKB-SubCell"/>
</dbReference>
<keyword evidence="6" id="KW-0297">G-protein coupled receptor</keyword>
<evidence type="ECO:0000256" key="10">
    <source>
        <dbReference type="SAM" id="Phobius"/>
    </source>
</evidence>
<dbReference type="PRINTS" id="PR00249">
    <property type="entry name" value="GPCRSECRETIN"/>
</dbReference>
<dbReference type="Gene3D" id="1.20.1070.10">
    <property type="entry name" value="Rhodopsin 7-helix transmembrane proteins"/>
    <property type="match status" value="2"/>
</dbReference>
<dbReference type="GO" id="GO:0008528">
    <property type="term" value="F:G protein-coupled peptide receptor activity"/>
    <property type="evidence" value="ECO:0007669"/>
    <property type="project" value="TreeGrafter"/>
</dbReference>
<dbReference type="GO" id="GO:0017046">
    <property type="term" value="F:peptide hormone binding"/>
    <property type="evidence" value="ECO:0007669"/>
    <property type="project" value="TreeGrafter"/>
</dbReference>
<evidence type="ECO:0000313" key="13">
    <source>
        <dbReference type="EMBL" id="KAK3109057.1"/>
    </source>
</evidence>
<keyword evidence="4 10" id="KW-0812">Transmembrane</keyword>
<evidence type="ECO:0000256" key="1">
    <source>
        <dbReference type="ARBA" id="ARBA00004651"/>
    </source>
</evidence>
<feature type="transmembrane region" description="Helical" evidence="10">
    <location>
        <begin position="202"/>
        <end position="223"/>
    </location>
</feature>
<keyword evidence="9" id="KW-0807">Transducer</keyword>
<keyword evidence="3" id="KW-1003">Cell membrane</keyword>
<dbReference type="InterPro" id="IPR001879">
    <property type="entry name" value="GPCR_2_extracellular_dom"/>
</dbReference>
<feature type="domain" description="G-protein coupled receptors family 2 profile 2" evidence="12">
    <location>
        <begin position="232"/>
        <end position="289"/>
    </location>
</feature>
<evidence type="ECO:0000259" key="12">
    <source>
        <dbReference type="PROSITE" id="PS50261"/>
    </source>
</evidence>
<dbReference type="EMBL" id="VSWD01000001">
    <property type="protein sequence ID" value="KAK3109057.1"/>
    <property type="molecule type" value="Genomic_DNA"/>
</dbReference>
<evidence type="ECO:0000256" key="5">
    <source>
        <dbReference type="ARBA" id="ARBA00022989"/>
    </source>
</evidence>
<feature type="domain" description="G-protein coupled receptors family 2 profile 1" evidence="11">
    <location>
        <begin position="13"/>
        <end position="57"/>
    </location>
</feature>
<accession>A0AA88YP64</accession>
<keyword evidence="14" id="KW-1185">Reference proteome</keyword>
<feature type="transmembrane region" description="Helical" evidence="10">
    <location>
        <begin position="82"/>
        <end position="101"/>
    </location>
</feature>
<evidence type="ECO:0000259" key="11">
    <source>
        <dbReference type="PROSITE" id="PS50227"/>
    </source>
</evidence>
<organism evidence="13 14">
    <name type="scientific">Pinctada imbricata</name>
    <name type="common">Atlantic pearl-oyster</name>
    <name type="synonym">Pinctada martensii</name>
    <dbReference type="NCBI Taxonomy" id="66713"/>
    <lineage>
        <taxon>Eukaryota</taxon>
        <taxon>Metazoa</taxon>
        <taxon>Spiralia</taxon>
        <taxon>Lophotrochozoa</taxon>
        <taxon>Mollusca</taxon>
        <taxon>Bivalvia</taxon>
        <taxon>Autobranchia</taxon>
        <taxon>Pteriomorphia</taxon>
        <taxon>Pterioida</taxon>
        <taxon>Pterioidea</taxon>
        <taxon>Pteriidae</taxon>
        <taxon>Pinctada</taxon>
    </lineage>
</organism>
<keyword evidence="8" id="KW-0675">Receptor</keyword>
<dbReference type="PANTHER" id="PTHR45620:SF1">
    <property type="entry name" value="G-PROTEIN COUPLED RECEPTORS FAMILY 2 PROFILE 2 DOMAIN-CONTAINING PROTEIN"/>
    <property type="match status" value="1"/>
</dbReference>
<dbReference type="SUPFAM" id="SSF111418">
    <property type="entry name" value="Hormone receptor domain"/>
    <property type="match status" value="1"/>
</dbReference>
<dbReference type="InterPro" id="IPR036445">
    <property type="entry name" value="GPCR_2_extracell_dom_sf"/>
</dbReference>
<evidence type="ECO:0000256" key="6">
    <source>
        <dbReference type="ARBA" id="ARBA00023040"/>
    </source>
</evidence>
<feature type="transmembrane region" description="Helical" evidence="10">
    <location>
        <begin position="235"/>
        <end position="255"/>
    </location>
</feature>
<feature type="transmembrane region" description="Helical" evidence="10">
    <location>
        <begin position="267"/>
        <end position="288"/>
    </location>
</feature>
<dbReference type="GO" id="GO:0007166">
    <property type="term" value="P:cell surface receptor signaling pathway"/>
    <property type="evidence" value="ECO:0007669"/>
    <property type="project" value="InterPro"/>
</dbReference>
<comment type="caution">
    <text evidence="13">The sequence shown here is derived from an EMBL/GenBank/DDBJ whole genome shotgun (WGS) entry which is preliminary data.</text>
</comment>
<evidence type="ECO:0000256" key="7">
    <source>
        <dbReference type="ARBA" id="ARBA00023136"/>
    </source>
</evidence>
<evidence type="ECO:0000256" key="4">
    <source>
        <dbReference type="ARBA" id="ARBA00022692"/>
    </source>
</evidence>
<dbReference type="Proteomes" id="UP001186944">
    <property type="component" value="Unassembled WGS sequence"/>
</dbReference>
<comment type="similarity">
    <text evidence="2">Belongs to the G-protein coupled receptor 2 family.</text>
</comment>
<dbReference type="PROSITE" id="PS50261">
    <property type="entry name" value="G_PROTEIN_RECEP_F2_4"/>
    <property type="match status" value="2"/>
</dbReference>
<reference evidence="13" key="1">
    <citation type="submission" date="2019-08" db="EMBL/GenBank/DDBJ databases">
        <title>The improved chromosome-level genome for the pearl oyster Pinctada fucata martensii using PacBio sequencing and Hi-C.</title>
        <authorList>
            <person name="Zheng Z."/>
        </authorList>
    </citation>
    <scope>NUCLEOTIDE SEQUENCE</scope>
    <source>
        <strain evidence="13">ZZ-2019</strain>
        <tissue evidence="13">Adductor muscle</tissue>
    </source>
</reference>
<comment type="subcellular location">
    <subcellularLocation>
        <location evidence="1">Cell membrane</location>
        <topology evidence="1">Multi-pass membrane protein</topology>
    </subcellularLocation>
</comment>
<feature type="transmembrane region" description="Helical" evidence="10">
    <location>
        <begin position="164"/>
        <end position="182"/>
    </location>
</feature>
<dbReference type="Pfam" id="PF00002">
    <property type="entry name" value="7tm_2"/>
    <property type="match status" value="1"/>
</dbReference>
<dbReference type="GO" id="GO:0007188">
    <property type="term" value="P:adenylate cyclase-modulating G protein-coupled receptor signaling pathway"/>
    <property type="evidence" value="ECO:0007669"/>
    <property type="project" value="TreeGrafter"/>
</dbReference>
<name>A0AA88YP64_PINIB</name>
<evidence type="ECO:0000313" key="14">
    <source>
        <dbReference type="Proteomes" id="UP001186944"/>
    </source>
</evidence>
<dbReference type="InterPro" id="IPR050332">
    <property type="entry name" value="GPCR_2"/>
</dbReference>
<dbReference type="InterPro" id="IPR017981">
    <property type="entry name" value="GPCR_2-like_7TM"/>
</dbReference>
<keyword evidence="7 10" id="KW-0472">Membrane</keyword>
<evidence type="ECO:0000256" key="3">
    <source>
        <dbReference type="ARBA" id="ARBA00022475"/>
    </source>
</evidence>
<evidence type="ECO:0000256" key="2">
    <source>
        <dbReference type="ARBA" id="ARBA00005314"/>
    </source>
</evidence>
<sequence>MNLMPSSSIKHLCPRFSPSWGFFSDFASRKCMADGQWYVHPGLNTTWSDYSNCYDIQPSANTPKVGSVLEAATSKIRLMYNIGYGISLVSLSVAVFIMIYFKRLHCPRNTVHLNLFIAFILRATLSTLKENLLVHGLGLPSDVERTPIGTVIFIEKGLHWECKTLFVCFYYVLSCSYMWIFVEGLHLHVLIMVSVFSERSSVKWYIAIGWGVPVLFIIPWAIVRALYEDTLRFAKATLVLIPLFGVQYVVFIGFPDNLEPEVEVVKLYFEMFFNSFQGLLVAVLFCFLNGEHGTDMHVSGTKPSSVTLSLNNVIWPKGMKIIMSKNVPKVVGEWVGYDATGPTF</sequence>
<evidence type="ECO:0000256" key="9">
    <source>
        <dbReference type="ARBA" id="ARBA00023224"/>
    </source>
</evidence>
<gene>
    <name evidence="13" type="ORF">FSP39_022000</name>
</gene>
<dbReference type="Gene3D" id="4.10.1240.10">
    <property type="entry name" value="GPCR, family 2, extracellular hormone receptor domain"/>
    <property type="match status" value="1"/>
</dbReference>